<comment type="subcellular location">
    <subcellularLocation>
        <location evidence="8">Cytoplasm</location>
    </subcellularLocation>
</comment>
<dbReference type="SUPFAM" id="SSF52540">
    <property type="entry name" value="P-loop containing nucleoside triphosphate hydrolases"/>
    <property type="match status" value="1"/>
</dbReference>
<comment type="similarity">
    <text evidence="1 8">Belongs to the cytidylate kinase family. Type 1 subfamily.</text>
</comment>
<dbReference type="Gene3D" id="3.40.50.300">
    <property type="entry name" value="P-loop containing nucleotide triphosphate hydrolases"/>
    <property type="match status" value="1"/>
</dbReference>
<evidence type="ECO:0000259" key="9">
    <source>
        <dbReference type="Pfam" id="PF02224"/>
    </source>
</evidence>
<dbReference type="HAMAP" id="MF_00238">
    <property type="entry name" value="Cytidyl_kinase_type1"/>
    <property type="match status" value="1"/>
</dbReference>
<feature type="binding site" evidence="8">
    <location>
        <begin position="11"/>
        <end position="19"/>
    </location>
    <ligand>
        <name>ATP</name>
        <dbReference type="ChEBI" id="CHEBI:30616"/>
    </ligand>
</feature>
<dbReference type="AlphaFoldDB" id="A0A7V5XYS9"/>
<keyword evidence="3 8" id="KW-0547">Nucleotide-binding</keyword>
<dbReference type="Pfam" id="PF02224">
    <property type="entry name" value="Cytidylate_kin"/>
    <property type="match status" value="1"/>
</dbReference>
<feature type="domain" description="Cytidylate kinase" evidence="9">
    <location>
        <begin position="7"/>
        <end position="219"/>
    </location>
</feature>
<dbReference type="GO" id="GO:0006220">
    <property type="term" value="P:pyrimidine nucleotide metabolic process"/>
    <property type="evidence" value="ECO:0007669"/>
    <property type="project" value="UniProtKB-UniRule"/>
</dbReference>
<evidence type="ECO:0000256" key="5">
    <source>
        <dbReference type="ARBA" id="ARBA00022840"/>
    </source>
</evidence>
<accession>A0A7V5XYS9</accession>
<dbReference type="NCBIfam" id="TIGR00017">
    <property type="entry name" value="cmk"/>
    <property type="match status" value="1"/>
</dbReference>
<reference evidence="10" key="1">
    <citation type="journal article" date="2020" name="mSystems">
        <title>Genome- and Community-Level Interaction Insights into Carbon Utilization and Element Cycling Functions of Hydrothermarchaeota in Hydrothermal Sediment.</title>
        <authorList>
            <person name="Zhou Z."/>
            <person name="Liu Y."/>
            <person name="Xu W."/>
            <person name="Pan J."/>
            <person name="Luo Z.H."/>
            <person name="Li M."/>
        </authorList>
    </citation>
    <scope>NUCLEOTIDE SEQUENCE [LARGE SCALE GENOMIC DNA]</scope>
    <source>
        <strain evidence="10">SpSt-791</strain>
    </source>
</reference>
<keyword evidence="2 8" id="KW-0808">Transferase</keyword>
<evidence type="ECO:0000256" key="1">
    <source>
        <dbReference type="ARBA" id="ARBA00009427"/>
    </source>
</evidence>
<comment type="caution">
    <text evidence="10">The sequence shown here is derived from an EMBL/GenBank/DDBJ whole genome shotgun (WGS) entry which is preliminary data.</text>
</comment>
<dbReference type="InterPro" id="IPR027417">
    <property type="entry name" value="P-loop_NTPase"/>
</dbReference>
<evidence type="ECO:0000256" key="7">
    <source>
        <dbReference type="ARBA" id="ARBA00048478"/>
    </source>
</evidence>
<comment type="catalytic activity">
    <reaction evidence="6 8">
        <text>dCMP + ATP = dCDP + ADP</text>
        <dbReference type="Rhea" id="RHEA:25094"/>
        <dbReference type="ChEBI" id="CHEBI:30616"/>
        <dbReference type="ChEBI" id="CHEBI:57566"/>
        <dbReference type="ChEBI" id="CHEBI:58593"/>
        <dbReference type="ChEBI" id="CHEBI:456216"/>
        <dbReference type="EC" id="2.7.4.25"/>
    </reaction>
</comment>
<dbReference type="InterPro" id="IPR003136">
    <property type="entry name" value="Cytidylate_kin"/>
</dbReference>
<keyword evidence="8" id="KW-0963">Cytoplasm</keyword>
<dbReference type="EC" id="2.7.4.25" evidence="8"/>
<evidence type="ECO:0000256" key="4">
    <source>
        <dbReference type="ARBA" id="ARBA00022777"/>
    </source>
</evidence>
<dbReference type="InterPro" id="IPR011994">
    <property type="entry name" value="Cytidylate_kinase_dom"/>
</dbReference>
<name>A0A7V5XYS9_UNCW3</name>
<dbReference type="PANTHER" id="PTHR21299">
    <property type="entry name" value="CYTIDYLATE KINASE/PANTOATE-BETA-ALANINE LIGASE"/>
    <property type="match status" value="1"/>
</dbReference>
<evidence type="ECO:0000256" key="3">
    <source>
        <dbReference type="ARBA" id="ARBA00022741"/>
    </source>
</evidence>
<dbReference type="GO" id="GO:0005524">
    <property type="term" value="F:ATP binding"/>
    <property type="evidence" value="ECO:0007669"/>
    <property type="project" value="UniProtKB-UniRule"/>
</dbReference>
<comment type="catalytic activity">
    <reaction evidence="7 8">
        <text>CMP + ATP = CDP + ADP</text>
        <dbReference type="Rhea" id="RHEA:11600"/>
        <dbReference type="ChEBI" id="CHEBI:30616"/>
        <dbReference type="ChEBI" id="CHEBI:58069"/>
        <dbReference type="ChEBI" id="CHEBI:60377"/>
        <dbReference type="ChEBI" id="CHEBI:456216"/>
        <dbReference type="EC" id="2.7.4.25"/>
    </reaction>
</comment>
<proteinExistence type="inferred from homology"/>
<dbReference type="EMBL" id="DTHS01000005">
    <property type="protein sequence ID" value="HHR48092.1"/>
    <property type="molecule type" value="Genomic_DNA"/>
</dbReference>
<sequence>MKKNFIVAIDGYAGSGKSTIAKEVAKRLNFFYLDTGAMYRAITYKIIKEKIDYKNEEELKRMLKNVKIDFLEKDGQVRIYLDGEDVTEKIREPKVEKLVSPVSAIKIVREKMVELQRKFAQRKNLIAEGRDITSVVFPDADLKIFVDCDLKERAKRRFKELKEKHFKISFKKVLKNLILRDELDQEREYGPLRKTVDSLYLNTTALTIEEEVELVKSLIEFFKSQIKK</sequence>
<gene>
    <name evidence="8" type="primary">cmk</name>
    <name evidence="10" type="ORF">ENV79_00380</name>
</gene>
<dbReference type="GO" id="GO:0036431">
    <property type="term" value="F:dCMP kinase activity"/>
    <property type="evidence" value="ECO:0007669"/>
    <property type="project" value="InterPro"/>
</dbReference>
<dbReference type="CDD" id="cd02020">
    <property type="entry name" value="CMPK"/>
    <property type="match status" value="1"/>
</dbReference>
<evidence type="ECO:0000256" key="8">
    <source>
        <dbReference type="HAMAP-Rule" id="MF_00238"/>
    </source>
</evidence>
<evidence type="ECO:0000256" key="2">
    <source>
        <dbReference type="ARBA" id="ARBA00022679"/>
    </source>
</evidence>
<dbReference type="PANTHER" id="PTHR21299:SF2">
    <property type="entry name" value="CYTIDYLATE KINASE"/>
    <property type="match status" value="1"/>
</dbReference>
<evidence type="ECO:0000313" key="10">
    <source>
        <dbReference type="EMBL" id="HHR48092.1"/>
    </source>
</evidence>
<protein>
    <recommendedName>
        <fullName evidence="8">Cytidylate kinase</fullName>
        <shortName evidence="8">CK</shortName>
        <ecNumber evidence="8">2.7.4.25</ecNumber>
    </recommendedName>
    <alternativeName>
        <fullName evidence="8">Cytidine monophosphate kinase</fullName>
        <shortName evidence="8">CMP kinase</shortName>
    </alternativeName>
</protein>
<evidence type="ECO:0000256" key="6">
    <source>
        <dbReference type="ARBA" id="ARBA00047615"/>
    </source>
</evidence>
<keyword evidence="5 8" id="KW-0067">ATP-binding</keyword>
<keyword evidence="4 8" id="KW-0418">Kinase</keyword>
<dbReference type="GO" id="GO:0015949">
    <property type="term" value="P:nucleobase-containing small molecule interconversion"/>
    <property type="evidence" value="ECO:0007669"/>
    <property type="project" value="TreeGrafter"/>
</dbReference>
<dbReference type="GO" id="GO:0005829">
    <property type="term" value="C:cytosol"/>
    <property type="evidence" value="ECO:0007669"/>
    <property type="project" value="TreeGrafter"/>
</dbReference>
<organism evidence="10">
    <name type="scientific">candidate division WOR-3 bacterium</name>
    <dbReference type="NCBI Taxonomy" id="2052148"/>
    <lineage>
        <taxon>Bacteria</taxon>
        <taxon>Bacteria division WOR-3</taxon>
    </lineage>
</organism>